<organism evidence="1 2">
    <name type="scientific">Klenkia brasiliensis</name>
    <dbReference type="NCBI Taxonomy" id="333142"/>
    <lineage>
        <taxon>Bacteria</taxon>
        <taxon>Bacillati</taxon>
        <taxon>Actinomycetota</taxon>
        <taxon>Actinomycetes</taxon>
        <taxon>Geodermatophilales</taxon>
        <taxon>Geodermatophilaceae</taxon>
        <taxon>Klenkia</taxon>
    </lineage>
</organism>
<proteinExistence type="predicted"/>
<dbReference type="RefSeq" id="WP_207507627.1">
    <property type="nucleotide sequence ID" value="NZ_FNCF01000002.1"/>
</dbReference>
<evidence type="ECO:0000313" key="2">
    <source>
        <dbReference type="Proteomes" id="UP000198863"/>
    </source>
</evidence>
<name>A0A1G7PNX3_9ACTN</name>
<sequence length="301" mass="30842">MPYSLVSAATIGFDLVRLPGGPDVATVLLAGLGAAPDHLQGWAAAHPVVSGSAAQRLRWTERSGRVRELAGAGVPALRDVRAEHTRSEALVALLEQGMLGDAAAVERVLRDDVLGPESAAVAAVTPEVAQLAADVLADAAVAGWAAATVPDRDRRALAQAVERVGPVPLPDLGPATTALLGMLDHLAAADPVVLGRWRVAVDEVRDTRQDWAAAMHGASWAAHVSGRTRALAAALLAAVRAFRAAGFTPGDGARGVWNAVAGCVQGVAMADLVDGAALDQLLLPWLLAEGDHPSGVLPPAR</sequence>
<dbReference type="AlphaFoldDB" id="A0A1G7PNX3"/>
<keyword evidence="2" id="KW-1185">Reference proteome</keyword>
<dbReference type="EMBL" id="FNCF01000002">
    <property type="protein sequence ID" value="SDF87928.1"/>
    <property type="molecule type" value="Genomic_DNA"/>
</dbReference>
<reference evidence="2" key="1">
    <citation type="submission" date="2016-10" db="EMBL/GenBank/DDBJ databases">
        <authorList>
            <person name="Varghese N."/>
            <person name="Submissions S."/>
        </authorList>
    </citation>
    <scope>NUCLEOTIDE SEQUENCE [LARGE SCALE GENOMIC DNA]</scope>
    <source>
        <strain evidence="2">DSM 44526</strain>
    </source>
</reference>
<dbReference type="Proteomes" id="UP000198863">
    <property type="component" value="Unassembled WGS sequence"/>
</dbReference>
<evidence type="ECO:0000313" key="1">
    <source>
        <dbReference type="EMBL" id="SDF87928.1"/>
    </source>
</evidence>
<protein>
    <submittedName>
        <fullName evidence="1">Uncharacterized protein</fullName>
    </submittedName>
</protein>
<gene>
    <name evidence="1" type="ORF">SAMN05660324_1163</name>
</gene>
<accession>A0A1G7PNX3</accession>